<reference evidence="2" key="1">
    <citation type="journal article" date="2024" name="Proc. Natl. Acad. Sci. U.S.A.">
        <title>Extraordinary preservation of gene collinearity over three hundred million years revealed in homosporous lycophytes.</title>
        <authorList>
            <person name="Li C."/>
            <person name="Wickell D."/>
            <person name="Kuo L.Y."/>
            <person name="Chen X."/>
            <person name="Nie B."/>
            <person name="Liao X."/>
            <person name="Peng D."/>
            <person name="Ji J."/>
            <person name="Jenkins J."/>
            <person name="Williams M."/>
            <person name="Shu S."/>
            <person name="Plott C."/>
            <person name="Barry K."/>
            <person name="Rajasekar S."/>
            <person name="Grimwood J."/>
            <person name="Han X."/>
            <person name="Sun S."/>
            <person name="Hou Z."/>
            <person name="He W."/>
            <person name="Dai G."/>
            <person name="Sun C."/>
            <person name="Schmutz J."/>
            <person name="Leebens-Mack J.H."/>
            <person name="Li F.W."/>
            <person name="Wang L."/>
        </authorList>
    </citation>
    <scope>NUCLEOTIDE SEQUENCE [LARGE SCALE GENOMIC DNA]</scope>
    <source>
        <strain evidence="2">cv. PW_Plant_1</strain>
    </source>
</reference>
<organism evidence="1 2">
    <name type="scientific">Diphasiastrum complanatum</name>
    <name type="common">Issler's clubmoss</name>
    <name type="synonym">Lycopodium complanatum</name>
    <dbReference type="NCBI Taxonomy" id="34168"/>
    <lineage>
        <taxon>Eukaryota</taxon>
        <taxon>Viridiplantae</taxon>
        <taxon>Streptophyta</taxon>
        <taxon>Embryophyta</taxon>
        <taxon>Tracheophyta</taxon>
        <taxon>Lycopodiopsida</taxon>
        <taxon>Lycopodiales</taxon>
        <taxon>Lycopodiaceae</taxon>
        <taxon>Lycopodioideae</taxon>
        <taxon>Diphasiastrum</taxon>
    </lineage>
</organism>
<accession>A0ACC2BAV1</accession>
<sequence>MSNNPPHRVTAAVETGNEKLNPMPRLGLNQPSEQQLPTISETVEEACSTSSQANKPKPKRGSKSLSLPEPTDPFEETPIMFSADDDSQELCKPEKPWPKGPLGVLTNLISCWHRRSPKMKAWERRRASALLELSKRQQAALADKQDTIDLLEWQLEQLQVMAGKEQDLQESESARIKGLCSQVDTANPASTAEEILASLQSPYRETASDDPYHRMQSSSTEVVLFEMAVIRARLSIRYFCNVFIKQMEISGYPVCRTLAEMEPSTTFLRKEHTAFVLDSRINRAFFHSFENDSFDDTGLMTILDPEKRCASRLGEYKRMKTVNAIDAVNAKHSAYEPDFLKFCQVKTRDLWALFHLSMVFKSVEEREAFTGAFLDVAKAVWLLHRLAFSINPPVVILRVGRGMDINVQYVEPVATPDRSCSRCVSPKVEFMVMPGFRAGRKVIKSQVYQHVQCKSTKKDLEQRC</sequence>
<protein>
    <submittedName>
        <fullName evidence="1">Uncharacterized protein</fullName>
    </submittedName>
</protein>
<evidence type="ECO:0000313" key="1">
    <source>
        <dbReference type="EMBL" id="KAJ7526909.1"/>
    </source>
</evidence>
<proteinExistence type="predicted"/>
<dbReference type="EMBL" id="CM055107">
    <property type="protein sequence ID" value="KAJ7526909.1"/>
    <property type="molecule type" value="Genomic_DNA"/>
</dbReference>
<keyword evidence="2" id="KW-1185">Reference proteome</keyword>
<dbReference type="Proteomes" id="UP001162992">
    <property type="component" value="Chromosome 16"/>
</dbReference>
<comment type="caution">
    <text evidence="1">The sequence shown here is derived from an EMBL/GenBank/DDBJ whole genome shotgun (WGS) entry which is preliminary data.</text>
</comment>
<gene>
    <name evidence="1" type="ORF">O6H91_16G027600</name>
</gene>
<name>A0ACC2BAV1_DIPCM</name>
<evidence type="ECO:0000313" key="2">
    <source>
        <dbReference type="Proteomes" id="UP001162992"/>
    </source>
</evidence>